<dbReference type="GO" id="GO:0004672">
    <property type="term" value="F:protein kinase activity"/>
    <property type="evidence" value="ECO:0007669"/>
    <property type="project" value="InterPro"/>
</dbReference>
<protein>
    <recommendedName>
        <fullName evidence="1">Protein kinase domain-containing protein</fullName>
    </recommendedName>
</protein>
<dbReference type="InterPro" id="IPR008266">
    <property type="entry name" value="Tyr_kinase_AS"/>
</dbReference>
<dbReference type="Gene3D" id="1.10.510.10">
    <property type="entry name" value="Transferase(Phosphotransferase) domain 1"/>
    <property type="match status" value="1"/>
</dbReference>
<dbReference type="SUPFAM" id="SSF56112">
    <property type="entry name" value="Protein kinase-like (PK-like)"/>
    <property type="match status" value="1"/>
</dbReference>
<dbReference type="GO" id="GO:0005524">
    <property type="term" value="F:ATP binding"/>
    <property type="evidence" value="ECO:0007669"/>
    <property type="project" value="InterPro"/>
</dbReference>
<dbReference type="Proteomes" id="UP000290288">
    <property type="component" value="Unassembled WGS sequence"/>
</dbReference>
<organism evidence="2 3">
    <name type="scientific">Candolleomyces aberdarensis</name>
    <dbReference type="NCBI Taxonomy" id="2316362"/>
    <lineage>
        <taxon>Eukaryota</taxon>
        <taxon>Fungi</taxon>
        <taxon>Dikarya</taxon>
        <taxon>Basidiomycota</taxon>
        <taxon>Agaricomycotina</taxon>
        <taxon>Agaricomycetes</taxon>
        <taxon>Agaricomycetidae</taxon>
        <taxon>Agaricales</taxon>
        <taxon>Agaricineae</taxon>
        <taxon>Psathyrellaceae</taxon>
        <taxon>Candolleomyces</taxon>
    </lineage>
</organism>
<reference evidence="2 3" key="1">
    <citation type="submission" date="2019-01" db="EMBL/GenBank/DDBJ databases">
        <title>Draft genome sequence of Psathyrella aberdarensis IHI B618.</title>
        <authorList>
            <person name="Buettner E."/>
            <person name="Kellner H."/>
        </authorList>
    </citation>
    <scope>NUCLEOTIDE SEQUENCE [LARGE SCALE GENOMIC DNA]</scope>
    <source>
        <strain evidence="2 3">IHI B618</strain>
    </source>
</reference>
<dbReference type="PROSITE" id="PS00109">
    <property type="entry name" value="PROTEIN_KINASE_TYR"/>
    <property type="match status" value="1"/>
</dbReference>
<dbReference type="InterPro" id="IPR011009">
    <property type="entry name" value="Kinase-like_dom_sf"/>
</dbReference>
<dbReference type="OrthoDB" id="5584477at2759"/>
<comment type="caution">
    <text evidence="2">The sequence shown here is derived from an EMBL/GenBank/DDBJ whole genome shotgun (WGS) entry which is preliminary data.</text>
</comment>
<dbReference type="EMBL" id="SDEE01000190">
    <property type="protein sequence ID" value="RXW19650.1"/>
    <property type="molecule type" value="Genomic_DNA"/>
</dbReference>
<evidence type="ECO:0000313" key="2">
    <source>
        <dbReference type="EMBL" id="RXW19650.1"/>
    </source>
</evidence>
<dbReference type="Pfam" id="PF17667">
    <property type="entry name" value="Pkinase_fungal"/>
    <property type="match status" value="1"/>
</dbReference>
<dbReference type="PANTHER" id="PTHR38248:SF2">
    <property type="entry name" value="FUNK1 11"/>
    <property type="match status" value="1"/>
</dbReference>
<dbReference type="InterPro" id="IPR040976">
    <property type="entry name" value="Pkinase_fungal"/>
</dbReference>
<dbReference type="PROSITE" id="PS50011">
    <property type="entry name" value="PROTEIN_KINASE_DOM"/>
    <property type="match status" value="1"/>
</dbReference>
<keyword evidence="3" id="KW-1185">Reference proteome</keyword>
<proteinExistence type="predicted"/>
<name>A0A4Q2DI63_9AGAR</name>
<dbReference type="AlphaFoldDB" id="A0A4Q2DI63"/>
<sequence>MTDDGWASALYLDISIPQQIEQFLENSGEYQNGRWVRLSGAPSAASELNEPLCKLFNSILERLLPSNGSISRVAVDTHAHHFQAETIEETQCRCSPEIVVKASGPSFSCPKGSSLGFSNISTCFDTSLFHFDRSGAQHTPLFNIHDEPRTFIRLILGLCAVDERTLGLDITVQWSVGAEGRKERGTVNTLGPDKSIVSYDLQMEEQPFVRTGLRGRGTICWAVKNAKGERFIIKDYWMSGGQTTEFELLEEVKGLRGVCQMVSYEPSRAQTNDFRGKTDELEQNAFCNRTAIRIVMKAYGPTLESFSSVEQVLAALRDAIAAHRLLLSRDILHRDVCPNNILLGAPGSDDGELGILIDLDLAYRIHVLDAQHRADPKIGTRMFQSLMVLRTAEMEEKENLSTRLFG</sequence>
<evidence type="ECO:0000259" key="1">
    <source>
        <dbReference type="PROSITE" id="PS50011"/>
    </source>
</evidence>
<dbReference type="PANTHER" id="PTHR38248">
    <property type="entry name" value="FUNK1 6"/>
    <property type="match status" value="1"/>
</dbReference>
<feature type="domain" description="Protein kinase" evidence="1">
    <location>
        <begin position="208"/>
        <end position="406"/>
    </location>
</feature>
<dbReference type="InterPro" id="IPR000719">
    <property type="entry name" value="Prot_kinase_dom"/>
</dbReference>
<evidence type="ECO:0000313" key="3">
    <source>
        <dbReference type="Proteomes" id="UP000290288"/>
    </source>
</evidence>
<accession>A0A4Q2DI63</accession>
<gene>
    <name evidence="2" type="ORF">EST38_g6201</name>
</gene>